<dbReference type="EMBL" id="JAYFUL010000038">
    <property type="protein sequence ID" value="MEA5259809.1"/>
    <property type="molecule type" value="Genomic_DNA"/>
</dbReference>
<reference evidence="3 4" key="1">
    <citation type="submission" date="2023-12" db="EMBL/GenBank/DDBJ databases">
        <title>Novel species of the genus Arcicella isolated from rivers.</title>
        <authorList>
            <person name="Lu H."/>
        </authorList>
    </citation>
    <scope>NUCLEOTIDE SEQUENCE [LARGE SCALE GENOMIC DNA]</scope>
    <source>
        <strain evidence="3 4">LMG 21963</strain>
    </source>
</reference>
<dbReference type="RefSeq" id="WP_323251750.1">
    <property type="nucleotide sequence ID" value="NZ_JAYFUL010000038.1"/>
</dbReference>
<accession>A0ABU5QSW4</accession>
<evidence type="ECO:0000259" key="2">
    <source>
        <dbReference type="Pfam" id="PF00582"/>
    </source>
</evidence>
<feature type="domain" description="UspA" evidence="2">
    <location>
        <begin position="155"/>
        <end position="281"/>
    </location>
</feature>
<dbReference type="PANTHER" id="PTHR46268:SF6">
    <property type="entry name" value="UNIVERSAL STRESS PROTEIN UP12"/>
    <property type="match status" value="1"/>
</dbReference>
<proteinExistence type="inferred from homology"/>
<dbReference type="PANTHER" id="PTHR46268">
    <property type="entry name" value="STRESS RESPONSE PROTEIN NHAX"/>
    <property type="match status" value="1"/>
</dbReference>
<evidence type="ECO:0000313" key="4">
    <source>
        <dbReference type="Proteomes" id="UP001304671"/>
    </source>
</evidence>
<feature type="domain" description="UspA" evidence="2">
    <location>
        <begin position="7"/>
        <end position="147"/>
    </location>
</feature>
<dbReference type="InterPro" id="IPR006016">
    <property type="entry name" value="UspA"/>
</dbReference>
<dbReference type="Pfam" id="PF00582">
    <property type="entry name" value="Usp"/>
    <property type="match status" value="2"/>
</dbReference>
<dbReference type="CDD" id="cd00293">
    <property type="entry name" value="USP-like"/>
    <property type="match status" value="1"/>
</dbReference>
<organism evidence="3 4">
    <name type="scientific">Arcicella aquatica</name>
    <dbReference type="NCBI Taxonomy" id="217141"/>
    <lineage>
        <taxon>Bacteria</taxon>
        <taxon>Pseudomonadati</taxon>
        <taxon>Bacteroidota</taxon>
        <taxon>Cytophagia</taxon>
        <taxon>Cytophagales</taxon>
        <taxon>Flectobacillaceae</taxon>
        <taxon>Arcicella</taxon>
    </lineage>
</organism>
<protein>
    <submittedName>
        <fullName evidence="3">Universal stress protein</fullName>
    </submittedName>
</protein>
<evidence type="ECO:0000313" key="3">
    <source>
        <dbReference type="EMBL" id="MEA5259809.1"/>
    </source>
</evidence>
<keyword evidence="4" id="KW-1185">Reference proteome</keyword>
<comment type="caution">
    <text evidence="3">The sequence shown here is derived from an EMBL/GenBank/DDBJ whole genome shotgun (WGS) entry which is preliminary data.</text>
</comment>
<dbReference type="SUPFAM" id="SSF52402">
    <property type="entry name" value="Adenine nucleotide alpha hydrolases-like"/>
    <property type="match status" value="2"/>
</dbReference>
<gene>
    <name evidence="3" type="ORF">VB264_18575</name>
</gene>
<dbReference type="PRINTS" id="PR01438">
    <property type="entry name" value="UNVRSLSTRESS"/>
</dbReference>
<dbReference type="InterPro" id="IPR014729">
    <property type="entry name" value="Rossmann-like_a/b/a_fold"/>
</dbReference>
<dbReference type="Gene3D" id="3.40.50.620">
    <property type="entry name" value="HUPs"/>
    <property type="match status" value="2"/>
</dbReference>
<evidence type="ECO:0000256" key="1">
    <source>
        <dbReference type="ARBA" id="ARBA00008791"/>
    </source>
</evidence>
<comment type="similarity">
    <text evidence="1">Belongs to the universal stress protein A family.</text>
</comment>
<dbReference type="InterPro" id="IPR006015">
    <property type="entry name" value="Universal_stress_UspA"/>
</dbReference>
<sequence length="301" mass="33954">MENLIIKKILVPIDYSNLSLNALDYAVHMSQDYESTIHLLHVIDPDTYLTISEHGVELDLTRENVIQRENRKLAKLAESVTSKHPITVIPMCVVGSVVSEIIKIAEYHAVDMIVMGTHGISGFKSFFMGTNAFDVSKKASCPVLTIPNEKKWKNFEKVLFPVRTIPNALHKYEFARKIITKHQSELIILALLDDDSSKKSNYLDQELKALNEKLVEDNIKGYSIFTYTDSVAHAALRKSDELDIDLMIITADFSYSIEDYFVGPFAQQVLNHAKIPVLSVRPQEEPAKAEKTLTDETVSSN</sequence>
<name>A0ABU5QSW4_9BACT</name>
<dbReference type="Proteomes" id="UP001304671">
    <property type="component" value="Unassembled WGS sequence"/>
</dbReference>